<evidence type="ECO:0000256" key="1">
    <source>
        <dbReference type="SAM" id="MobiDB-lite"/>
    </source>
</evidence>
<accession>A0ABQ8HE06</accession>
<dbReference type="PANTHER" id="PTHR14494">
    <property type="entry name" value="ALADIN/ADRACALIN/AAAS"/>
    <property type="match status" value="1"/>
</dbReference>
<dbReference type="EMBL" id="JAFEMO010000011">
    <property type="protein sequence ID" value="KAH7556856.1"/>
    <property type="molecule type" value="Genomic_DNA"/>
</dbReference>
<sequence length="575" mass="63338">MPSFPQPGSVTICEINRDLITADNLSDDRAKDTYGKLLGMVFSPVPFQSDEVGSRSSTDQPETELQGRAIGEAEGLSLVAALRGILNNPFKTIFHPNHLSTKIETDDLANEVNLLPEVGLQGISWHQHKHIVAFISGANQVIVRDYEDSEGKDPCILTSDSQRDVKVLDWRPNGGKSLSVGCKQVSFLPHVNVGGICIWAASYPGNAASVRSGAASFLGTLSRGSGTRWTLVDFLRRLGTPIRRGLGGISMLKWSPTGDYFFAAKFDGTFYLWETNTWTSEPWSSTSGFVTVNRILCFGAKTGIRQCQLLIIVIRVQRSFVTGVLVRNALHAAPCMVWVHYDGATWDPDGRMMLLAFSGSLTLGSVHFASKPPSLDAHLVPVDLPEIVSLTGSQGIEKIAWDASGERLAVSYKGGDDIYNGLIAIYDVRRTQLISLSLIVGALDFAAPTLSYFDLIFFLSQASRLDMKPITPFLKSWDGVCVITNKRCAMTVMAFSDTGGPDGGESQSESDDEDVDLPLFDKLPLDSKLQLKLEQKMRMKLSKKIRIRRKKLGHKRRMRKRGQWPPSKVNKLKNV</sequence>
<reference evidence="2 3" key="1">
    <citation type="submission" date="2021-02" db="EMBL/GenBank/DDBJ databases">
        <title>Plant Genome Project.</title>
        <authorList>
            <person name="Zhang R.-G."/>
        </authorList>
    </citation>
    <scope>NUCLEOTIDE SEQUENCE [LARGE SCALE GENOMIC DNA]</scope>
    <source>
        <tissue evidence="2">Leaves</tissue>
    </source>
</reference>
<dbReference type="CDD" id="cd23709">
    <property type="entry name" value="Psrp5_CTD"/>
    <property type="match status" value="1"/>
</dbReference>
<comment type="caution">
    <text evidence="2">The sequence shown here is derived from an EMBL/GenBank/DDBJ whole genome shotgun (WGS) entry which is preliminary data.</text>
</comment>
<dbReference type="SUPFAM" id="SSF82171">
    <property type="entry name" value="DPP6 N-terminal domain-like"/>
    <property type="match status" value="1"/>
</dbReference>
<protein>
    <submittedName>
        <fullName evidence="2">Uncharacterized protein</fullName>
    </submittedName>
</protein>
<evidence type="ECO:0000313" key="2">
    <source>
        <dbReference type="EMBL" id="KAH7556856.1"/>
    </source>
</evidence>
<feature type="region of interest" description="Disordered" evidence="1">
    <location>
        <begin position="550"/>
        <end position="575"/>
    </location>
</feature>
<gene>
    <name evidence="2" type="ORF">JRO89_XS11G0003600</name>
</gene>
<proteinExistence type="predicted"/>
<keyword evidence="3" id="KW-1185">Reference proteome</keyword>
<dbReference type="InterPro" id="IPR045139">
    <property type="entry name" value="Aladin"/>
</dbReference>
<dbReference type="InterPro" id="IPR015943">
    <property type="entry name" value="WD40/YVTN_repeat-like_dom_sf"/>
</dbReference>
<dbReference type="PANTHER" id="PTHR14494:SF0">
    <property type="entry name" value="ALADIN"/>
    <property type="match status" value="1"/>
</dbReference>
<feature type="compositionally biased region" description="Basic residues" evidence="1">
    <location>
        <begin position="550"/>
        <end position="562"/>
    </location>
</feature>
<name>A0ABQ8HE06_9ROSI</name>
<dbReference type="Gene3D" id="2.130.10.10">
    <property type="entry name" value="YVTN repeat-like/Quinoprotein amine dehydrogenase"/>
    <property type="match status" value="1"/>
</dbReference>
<dbReference type="Proteomes" id="UP000827721">
    <property type="component" value="Unassembled WGS sequence"/>
</dbReference>
<evidence type="ECO:0000313" key="3">
    <source>
        <dbReference type="Proteomes" id="UP000827721"/>
    </source>
</evidence>
<organism evidence="2 3">
    <name type="scientific">Xanthoceras sorbifolium</name>
    <dbReference type="NCBI Taxonomy" id="99658"/>
    <lineage>
        <taxon>Eukaryota</taxon>
        <taxon>Viridiplantae</taxon>
        <taxon>Streptophyta</taxon>
        <taxon>Embryophyta</taxon>
        <taxon>Tracheophyta</taxon>
        <taxon>Spermatophyta</taxon>
        <taxon>Magnoliopsida</taxon>
        <taxon>eudicotyledons</taxon>
        <taxon>Gunneridae</taxon>
        <taxon>Pentapetalae</taxon>
        <taxon>rosids</taxon>
        <taxon>malvids</taxon>
        <taxon>Sapindales</taxon>
        <taxon>Sapindaceae</taxon>
        <taxon>Xanthoceroideae</taxon>
        <taxon>Xanthoceras</taxon>
    </lineage>
</organism>